<organism evidence="8 9">
    <name type="scientific">Azoarcus indigens</name>
    <dbReference type="NCBI Taxonomy" id="29545"/>
    <lineage>
        <taxon>Bacteria</taxon>
        <taxon>Pseudomonadati</taxon>
        <taxon>Pseudomonadota</taxon>
        <taxon>Betaproteobacteria</taxon>
        <taxon>Rhodocyclales</taxon>
        <taxon>Zoogloeaceae</taxon>
        <taxon>Azoarcus</taxon>
    </lineage>
</organism>
<evidence type="ECO:0000256" key="3">
    <source>
        <dbReference type="ARBA" id="ARBA00022729"/>
    </source>
</evidence>
<dbReference type="InterPro" id="IPR033434">
    <property type="entry name" value="MucB/RseB_N"/>
</dbReference>
<dbReference type="Pfam" id="PF03888">
    <property type="entry name" value="MucB_RseB"/>
    <property type="match status" value="1"/>
</dbReference>
<evidence type="ECO:0000256" key="1">
    <source>
        <dbReference type="ARBA" id="ARBA00004418"/>
    </source>
</evidence>
<comment type="similarity">
    <text evidence="2">Belongs to the RseB family.</text>
</comment>
<evidence type="ECO:0000256" key="2">
    <source>
        <dbReference type="ARBA" id="ARBA00008150"/>
    </source>
</evidence>
<feature type="chain" id="PRO_5020613674" evidence="5">
    <location>
        <begin position="22"/>
        <end position="326"/>
    </location>
</feature>
<dbReference type="InterPro" id="IPR005588">
    <property type="entry name" value="MucB_RseB"/>
</dbReference>
<dbReference type="Gene3D" id="2.50.20.10">
    <property type="entry name" value="Lipoprotein localisation LolA/LolB/LppX"/>
    <property type="match status" value="1"/>
</dbReference>
<sequence>MRCFTAVLGLCTALLGTQVFAEAHQADSLSWLSRIALASQRLNYVGTFTYQSGQQMETSRIAHKVDASGEYERLEVLDGSPREVVRNGGEVRCVLPEQQTIIIDQPVGRRTFPARVPGTSSSFAGLTDSYRIRKGEMGRIAGLEAQAIVLEPKDDLRYGYVLWAEAQSGLLLKSKMLDEKGAVVEQISFSEVKIGGEIERRLLKSRYPQAEGWRVVNARGDEVAKNESGWTVRAGLPGFALMSVVMRPLGNEHDKTVHMVYSDGMASISLFIEPAGAGGEGEGSEVTASGAINIYRRITGSHRITALGEVPLKTLRQLADGVEPSS</sequence>
<keyword evidence="9" id="KW-1185">Reference proteome</keyword>
<protein>
    <submittedName>
        <fullName evidence="8">MucB/RseB-like sigma(E) regulatory protein</fullName>
    </submittedName>
</protein>
<keyword evidence="3 5" id="KW-0732">Signal</keyword>
<gene>
    <name evidence="8" type="ORF">C7389_103120</name>
</gene>
<dbReference type="PANTHER" id="PTHR38782">
    <property type="match status" value="1"/>
</dbReference>
<dbReference type="EMBL" id="SNVV01000003">
    <property type="protein sequence ID" value="TDN55785.1"/>
    <property type="molecule type" value="Genomic_DNA"/>
</dbReference>
<dbReference type="CDD" id="cd16327">
    <property type="entry name" value="RseB"/>
    <property type="match status" value="1"/>
</dbReference>
<evidence type="ECO:0000256" key="4">
    <source>
        <dbReference type="ARBA" id="ARBA00022764"/>
    </source>
</evidence>
<feature type="signal peptide" evidence="5">
    <location>
        <begin position="1"/>
        <end position="21"/>
    </location>
</feature>
<evidence type="ECO:0000313" key="8">
    <source>
        <dbReference type="EMBL" id="TDN55785.1"/>
    </source>
</evidence>
<keyword evidence="4" id="KW-0574">Periplasm</keyword>
<accession>A0A4R6ECB0</accession>
<dbReference type="GO" id="GO:0030288">
    <property type="term" value="C:outer membrane-bounded periplasmic space"/>
    <property type="evidence" value="ECO:0007669"/>
    <property type="project" value="TreeGrafter"/>
</dbReference>
<evidence type="ECO:0000259" key="7">
    <source>
        <dbReference type="Pfam" id="PF17188"/>
    </source>
</evidence>
<comment type="caution">
    <text evidence="8">The sequence shown here is derived from an EMBL/GenBank/DDBJ whole genome shotgun (WGS) entry which is preliminary data.</text>
</comment>
<feature type="domain" description="MucB/RseB N-terminal" evidence="6">
    <location>
        <begin position="29"/>
        <end position="205"/>
    </location>
</feature>
<evidence type="ECO:0000256" key="5">
    <source>
        <dbReference type="SAM" id="SignalP"/>
    </source>
</evidence>
<evidence type="ECO:0000313" key="9">
    <source>
        <dbReference type="Proteomes" id="UP000295129"/>
    </source>
</evidence>
<dbReference type="PIRSF" id="PIRSF005427">
    <property type="entry name" value="RseB"/>
    <property type="match status" value="1"/>
</dbReference>
<dbReference type="Pfam" id="PF17188">
    <property type="entry name" value="MucB_RseB_C"/>
    <property type="match status" value="1"/>
</dbReference>
<dbReference type="OrthoDB" id="7067274at2"/>
<dbReference type="GO" id="GO:0045152">
    <property type="term" value="F:antisigma factor binding"/>
    <property type="evidence" value="ECO:0007669"/>
    <property type="project" value="TreeGrafter"/>
</dbReference>
<dbReference type="Proteomes" id="UP000295129">
    <property type="component" value="Unassembled WGS sequence"/>
</dbReference>
<proteinExistence type="inferred from homology"/>
<dbReference type="RefSeq" id="WP_133588997.1">
    <property type="nucleotide sequence ID" value="NZ_SNVV01000003.1"/>
</dbReference>
<dbReference type="GO" id="GO:0032885">
    <property type="term" value="P:regulation of polysaccharide biosynthetic process"/>
    <property type="evidence" value="ECO:0007669"/>
    <property type="project" value="TreeGrafter"/>
</dbReference>
<evidence type="ECO:0000259" key="6">
    <source>
        <dbReference type="Pfam" id="PF03888"/>
    </source>
</evidence>
<dbReference type="Gene3D" id="3.30.200.100">
    <property type="entry name" value="MucB/RseB, C-terminal domain"/>
    <property type="match status" value="1"/>
</dbReference>
<comment type="subcellular location">
    <subcellularLocation>
        <location evidence="1">Periplasm</location>
    </subcellularLocation>
</comment>
<dbReference type="PANTHER" id="PTHR38782:SF1">
    <property type="entry name" value="SIGMA-E FACTOR REGULATORY PROTEIN RSEB"/>
    <property type="match status" value="1"/>
</dbReference>
<dbReference type="AlphaFoldDB" id="A0A4R6ECB0"/>
<dbReference type="InterPro" id="IPR033436">
    <property type="entry name" value="MucB/RseB_C"/>
</dbReference>
<reference evidence="8 9" key="1">
    <citation type="submission" date="2019-03" db="EMBL/GenBank/DDBJ databases">
        <title>Genomic Encyclopedia of Type Strains, Phase IV (KMG-IV): sequencing the most valuable type-strain genomes for metagenomic binning, comparative biology and taxonomic classification.</title>
        <authorList>
            <person name="Goeker M."/>
        </authorList>
    </citation>
    <scope>NUCLEOTIDE SEQUENCE [LARGE SCALE GENOMIC DNA]</scope>
    <source>
        <strain evidence="8 9">DSM 12121</strain>
    </source>
</reference>
<dbReference type="InterPro" id="IPR038484">
    <property type="entry name" value="MucB/RseB_C_sf"/>
</dbReference>
<feature type="domain" description="MucB/RseB C-terminal" evidence="7">
    <location>
        <begin position="225"/>
        <end position="323"/>
    </location>
</feature>
<name>A0A4R6ECB0_9RHOO</name>